<organism evidence="1 2">
    <name type="scientific">Sporofaciens musculi</name>
    <dbReference type="NCBI Taxonomy" id="2681861"/>
    <lineage>
        <taxon>Bacteria</taxon>
        <taxon>Bacillati</taxon>
        <taxon>Bacillota</taxon>
        <taxon>Clostridia</taxon>
        <taxon>Lachnospirales</taxon>
        <taxon>Lachnospiraceae</taxon>
        <taxon>Sporofaciens</taxon>
    </lineage>
</organism>
<dbReference type="Proteomes" id="UP000460412">
    <property type="component" value="Unassembled WGS sequence"/>
</dbReference>
<dbReference type="RefSeq" id="WP_159748898.1">
    <property type="nucleotide sequence ID" value="NZ_WUQX01000001.1"/>
</dbReference>
<dbReference type="AlphaFoldDB" id="A0A7X3MCM0"/>
<sequence length="448" mass="51653">MTKAQKKQAENFIKLLDRAHGGIKKTIETRNTEAALDLLSQCQECAIQLGEIIEKVEGEDFVTIPMIEDYCELAYQIYEDVSQNNPVNVSQVCKALRRSLIKMENSVKHDIPERMEAVFLPYKASMWDSLESVWKAADEDPNCDAYVVPIPYYDKNIDGSFREVHYEGDLYPEYVPVMSYKEYDFEKRRPDMIYIHNPYDDCNYVTSVLPEFYSKNLKQYTDKLVYIPYFVLGEIDPENEEAVKGIAHFCTVPGVFNADVVIVQSENMRKAYIEALTDAAGENTRSHWEKKILGLGSPKLDKVAKTSEEEYTLPERWRQILEKPDGSRKKVILYNTSVTALLQEGEKMLQKMQSVFDIFKENIEDVALLWRPHPLIKATIESMRPQLWLQYVQLEEQYKAEGWGIYDDSAELNRAIALCDAYYGDGSSLVQLCQKAGKPIMIQNVEII</sequence>
<comment type="caution">
    <text evidence="1">The sequence shown here is derived from an EMBL/GenBank/DDBJ whole genome shotgun (WGS) entry which is preliminary data.</text>
</comment>
<evidence type="ECO:0000313" key="1">
    <source>
        <dbReference type="EMBL" id="MXP73943.1"/>
    </source>
</evidence>
<evidence type="ECO:0000313" key="2">
    <source>
        <dbReference type="Proteomes" id="UP000460412"/>
    </source>
</evidence>
<protein>
    <recommendedName>
        <fullName evidence="3">CDP-Glycerol:Poly(Glycerophosphate) glycerophosphotransferase</fullName>
    </recommendedName>
</protein>
<keyword evidence="2" id="KW-1185">Reference proteome</keyword>
<name>A0A7X3MCM0_9FIRM</name>
<accession>A0A7X3MCM0</accession>
<dbReference type="EMBL" id="WUQX01000001">
    <property type="protein sequence ID" value="MXP73943.1"/>
    <property type="molecule type" value="Genomic_DNA"/>
</dbReference>
<proteinExistence type="predicted"/>
<reference evidence="1 2" key="1">
    <citation type="submission" date="2019-12" db="EMBL/GenBank/DDBJ databases">
        <title>Sporaefaciens musculi gen. nov., sp. nov., a novel bacterium isolated from the caecum of an obese mouse.</title>
        <authorList>
            <person name="Rasmussen T.S."/>
            <person name="Streidl T."/>
            <person name="Hitch T.C.A."/>
            <person name="Wortmann E."/>
            <person name="Deptula P."/>
            <person name="Hansen M."/>
            <person name="Nielsen D.S."/>
            <person name="Clavel T."/>
            <person name="Vogensen F.K."/>
        </authorList>
    </citation>
    <scope>NUCLEOTIDE SEQUENCE [LARGE SCALE GENOMIC DNA]</scope>
    <source>
        <strain evidence="1 2">WCA-9-b2</strain>
    </source>
</reference>
<gene>
    <name evidence="1" type="ORF">GN277_00325</name>
</gene>
<evidence type="ECO:0008006" key="3">
    <source>
        <dbReference type="Google" id="ProtNLM"/>
    </source>
</evidence>